<feature type="compositionally biased region" description="Polar residues" evidence="1">
    <location>
        <begin position="255"/>
        <end position="264"/>
    </location>
</feature>
<dbReference type="Proteomes" id="UP001141327">
    <property type="component" value="Unassembled WGS sequence"/>
</dbReference>
<evidence type="ECO:0000313" key="2">
    <source>
        <dbReference type="EMBL" id="KAJ4455640.1"/>
    </source>
</evidence>
<accession>A0ABQ8UFR2</accession>
<evidence type="ECO:0000313" key="3">
    <source>
        <dbReference type="Proteomes" id="UP001141327"/>
    </source>
</evidence>
<feature type="region of interest" description="Disordered" evidence="1">
    <location>
        <begin position="251"/>
        <end position="273"/>
    </location>
</feature>
<organism evidence="2 3">
    <name type="scientific">Paratrimastix pyriformis</name>
    <dbReference type="NCBI Taxonomy" id="342808"/>
    <lineage>
        <taxon>Eukaryota</taxon>
        <taxon>Metamonada</taxon>
        <taxon>Preaxostyla</taxon>
        <taxon>Paratrimastigidae</taxon>
        <taxon>Paratrimastix</taxon>
    </lineage>
</organism>
<reference evidence="2" key="1">
    <citation type="journal article" date="2022" name="bioRxiv">
        <title>Genomics of Preaxostyla Flagellates Illuminates Evolutionary Transitions and the Path Towards Mitochondrial Loss.</title>
        <authorList>
            <person name="Novak L.V.F."/>
            <person name="Treitli S.C."/>
            <person name="Pyrih J."/>
            <person name="Halakuc P."/>
            <person name="Pipaliya S.V."/>
            <person name="Vacek V."/>
            <person name="Brzon O."/>
            <person name="Soukal P."/>
            <person name="Eme L."/>
            <person name="Dacks J.B."/>
            <person name="Karnkowska A."/>
            <person name="Elias M."/>
            <person name="Hampl V."/>
        </authorList>
    </citation>
    <scope>NUCLEOTIDE SEQUENCE</scope>
    <source>
        <strain evidence="2">RCP-MX</strain>
    </source>
</reference>
<comment type="caution">
    <text evidence="2">The sequence shown here is derived from an EMBL/GenBank/DDBJ whole genome shotgun (WGS) entry which is preliminary data.</text>
</comment>
<name>A0ABQ8UFR2_9EUKA</name>
<proteinExistence type="predicted"/>
<gene>
    <name evidence="2" type="ORF">PAPYR_9339</name>
</gene>
<keyword evidence="3" id="KW-1185">Reference proteome</keyword>
<protein>
    <submittedName>
        <fullName evidence="2">Uncharacterized protein</fullName>
    </submittedName>
</protein>
<dbReference type="EMBL" id="JAPMOS010000098">
    <property type="protein sequence ID" value="KAJ4455640.1"/>
    <property type="molecule type" value="Genomic_DNA"/>
</dbReference>
<evidence type="ECO:0000256" key="1">
    <source>
        <dbReference type="SAM" id="MobiDB-lite"/>
    </source>
</evidence>
<sequence length="273" mass="30989">MLTFRFGSLIPEPLGMRKHQKRRFFSSFFLHSFPISFLDSSPFFHAIFSEHFYIQFIFSKPIFQAAIAATSRFKRSIKTPSVCLTANATLVRSSTGSRLFDTLTRLPRHIRSAGVVLFLPKDGCSCRNLGRHVHASDTGLPSCLRTTTHRMVQLRLSRRRLRTLLRERGGPWRVLTPAFGITSWIYPRIYPDIASWVFPRHNTFWPARGSRVNPDGAFGRAPALIAPNPFRFGASDFQQPASLLSLFLEKEENATDPTPTNTQALLEARPGPR</sequence>